<keyword evidence="1" id="KW-1133">Transmembrane helix</keyword>
<comment type="caution">
    <text evidence="2">The sequence shown here is derived from an EMBL/GenBank/DDBJ whole genome shotgun (WGS) entry which is preliminary data.</text>
</comment>
<dbReference type="Proteomes" id="UP001321473">
    <property type="component" value="Unassembled WGS sequence"/>
</dbReference>
<evidence type="ECO:0000313" key="2">
    <source>
        <dbReference type="EMBL" id="KAK8772496.1"/>
    </source>
</evidence>
<reference evidence="2 3" key="1">
    <citation type="journal article" date="2023" name="Arcadia Sci">
        <title>De novo assembly of a long-read Amblyomma americanum tick genome.</title>
        <authorList>
            <person name="Chou S."/>
            <person name="Poskanzer K.E."/>
            <person name="Rollins M."/>
            <person name="Thuy-Boun P.S."/>
        </authorList>
    </citation>
    <scope>NUCLEOTIDE SEQUENCE [LARGE SCALE GENOMIC DNA]</scope>
    <source>
        <strain evidence="2">F_SG_1</strain>
        <tissue evidence="2">Salivary glands</tissue>
    </source>
</reference>
<accession>A0AAQ4ECM0</accession>
<name>A0AAQ4ECM0_AMBAM</name>
<dbReference type="EMBL" id="JARKHS020018235">
    <property type="protein sequence ID" value="KAK8772496.1"/>
    <property type="molecule type" value="Genomic_DNA"/>
</dbReference>
<feature type="transmembrane region" description="Helical" evidence="1">
    <location>
        <begin position="42"/>
        <end position="62"/>
    </location>
</feature>
<sequence length="92" mass="9882">MKMPRSTVPVEVSSGDTSRIRSKPFVAFQSPSPLRCNEVGEIMGSLSGLVALAAVTTVMMLLHAHQASAHGASYFPWLEGGRRFVTEPGHTN</sequence>
<proteinExistence type="predicted"/>
<gene>
    <name evidence="2" type="ORF">V5799_024260</name>
</gene>
<protein>
    <submittedName>
        <fullName evidence="2">Uncharacterized protein</fullName>
    </submittedName>
</protein>
<keyword evidence="1" id="KW-0472">Membrane</keyword>
<evidence type="ECO:0000256" key="1">
    <source>
        <dbReference type="SAM" id="Phobius"/>
    </source>
</evidence>
<organism evidence="2 3">
    <name type="scientific">Amblyomma americanum</name>
    <name type="common">Lone star tick</name>
    <dbReference type="NCBI Taxonomy" id="6943"/>
    <lineage>
        <taxon>Eukaryota</taxon>
        <taxon>Metazoa</taxon>
        <taxon>Ecdysozoa</taxon>
        <taxon>Arthropoda</taxon>
        <taxon>Chelicerata</taxon>
        <taxon>Arachnida</taxon>
        <taxon>Acari</taxon>
        <taxon>Parasitiformes</taxon>
        <taxon>Ixodida</taxon>
        <taxon>Ixodoidea</taxon>
        <taxon>Ixodidae</taxon>
        <taxon>Amblyomminae</taxon>
        <taxon>Amblyomma</taxon>
    </lineage>
</organism>
<dbReference type="AlphaFoldDB" id="A0AAQ4ECM0"/>
<keyword evidence="1" id="KW-0812">Transmembrane</keyword>
<evidence type="ECO:0000313" key="3">
    <source>
        <dbReference type="Proteomes" id="UP001321473"/>
    </source>
</evidence>
<keyword evidence="3" id="KW-1185">Reference proteome</keyword>